<gene>
    <name evidence="9" type="ORF">OSB04_014349</name>
</gene>
<evidence type="ECO:0000256" key="6">
    <source>
        <dbReference type="ARBA" id="ARBA00023065"/>
    </source>
</evidence>
<comment type="similarity">
    <text evidence="2">Belongs to the TrkH potassium transport family. HKT (TC 2.A.38.3) subfamily.</text>
</comment>
<dbReference type="InterPro" id="IPR051143">
    <property type="entry name" value="TrkH_K-transport"/>
</dbReference>
<dbReference type="PANTHER" id="PTHR31064:SF30">
    <property type="entry name" value="HIGH-AFFINITY POTASSIUM TRANSPORT PROTEIN-RELATED"/>
    <property type="match status" value="1"/>
</dbReference>
<dbReference type="InterPro" id="IPR003445">
    <property type="entry name" value="Cat_transpt"/>
</dbReference>
<protein>
    <submittedName>
        <fullName evidence="9">Uncharacterized protein</fullName>
    </submittedName>
</protein>
<dbReference type="EMBL" id="JARYMX010000004">
    <property type="protein sequence ID" value="KAJ9550304.1"/>
    <property type="molecule type" value="Genomic_DNA"/>
</dbReference>
<evidence type="ECO:0000256" key="3">
    <source>
        <dbReference type="ARBA" id="ARBA00022448"/>
    </source>
</evidence>
<reference evidence="9" key="1">
    <citation type="submission" date="2023-03" db="EMBL/GenBank/DDBJ databases">
        <title>Chromosome-scale reference genome and RAD-based genetic map of yellow starthistle (Centaurea solstitialis) reveal putative structural variation and QTLs associated with invader traits.</title>
        <authorList>
            <person name="Reatini B."/>
            <person name="Cang F.A."/>
            <person name="Jiang Q."/>
            <person name="Mckibben M.T.W."/>
            <person name="Barker M.S."/>
            <person name="Rieseberg L.H."/>
            <person name="Dlugosch K.M."/>
        </authorList>
    </citation>
    <scope>NUCLEOTIDE SEQUENCE</scope>
    <source>
        <strain evidence="9">CAN-66</strain>
        <tissue evidence="9">Leaf</tissue>
    </source>
</reference>
<dbReference type="Proteomes" id="UP001172457">
    <property type="component" value="Chromosome 4"/>
</dbReference>
<feature type="transmembrane region" description="Helical" evidence="8">
    <location>
        <begin position="89"/>
        <end position="109"/>
    </location>
</feature>
<accession>A0AA38SWX5</accession>
<evidence type="ECO:0000256" key="7">
    <source>
        <dbReference type="ARBA" id="ARBA00023136"/>
    </source>
</evidence>
<feature type="transmembrane region" description="Helical" evidence="8">
    <location>
        <begin position="153"/>
        <end position="180"/>
    </location>
</feature>
<keyword evidence="6" id="KW-0406">Ion transport</keyword>
<dbReference type="PANTHER" id="PTHR31064">
    <property type="entry name" value="POTASSIUM TRANSPORT PROTEIN DDB_G0292412-RELATED"/>
    <property type="match status" value="1"/>
</dbReference>
<evidence type="ECO:0000256" key="1">
    <source>
        <dbReference type="ARBA" id="ARBA00004141"/>
    </source>
</evidence>
<evidence type="ECO:0000313" key="10">
    <source>
        <dbReference type="Proteomes" id="UP001172457"/>
    </source>
</evidence>
<feature type="transmembrane region" description="Helical" evidence="8">
    <location>
        <begin position="192"/>
        <end position="213"/>
    </location>
</feature>
<evidence type="ECO:0000256" key="2">
    <source>
        <dbReference type="ARBA" id="ARBA00010864"/>
    </source>
</evidence>
<keyword evidence="4 8" id="KW-0812">Transmembrane</keyword>
<keyword evidence="3" id="KW-0813">Transport</keyword>
<evidence type="ECO:0000313" key="9">
    <source>
        <dbReference type="EMBL" id="KAJ9550304.1"/>
    </source>
</evidence>
<keyword evidence="10" id="KW-1185">Reference proteome</keyword>
<evidence type="ECO:0000256" key="4">
    <source>
        <dbReference type="ARBA" id="ARBA00022692"/>
    </source>
</evidence>
<organism evidence="9 10">
    <name type="scientific">Centaurea solstitialis</name>
    <name type="common">yellow star-thistle</name>
    <dbReference type="NCBI Taxonomy" id="347529"/>
    <lineage>
        <taxon>Eukaryota</taxon>
        <taxon>Viridiplantae</taxon>
        <taxon>Streptophyta</taxon>
        <taxon>Embryophyta</taxon>
        <taxon>Tracheophyta</taxon>
        <taxon>Spermatophyta</taxon>
        <taxon>Magnoliopsida</taxon>
        <taxon>eudicotyledons</taxon>
        <taxon>Gunneridae</taxon>
        <taxon>Pentapetalae</taxon>
        <taxon>asterids</taxon>
        <taxon>campanulids</taxon>
        <taxon>Asterales</taxon>
        <taxon>Asteraceae</taxon>
        <taxon>Carduoideae</taxon>
        <taxon>Cardueae</taxon>
        <taxon>Centaureinae</taxon>
        <taxon>Centaurea</taxon>
    </lineage>
</organism>
<comment type="caution">
    <text evidence="9">The sequence shown here is derived from an EMBL/GenBank/DDBJ whole genome shotgun (WGS) entry which is preliminary data.</text>
</comment>
<keyword evidence="5 8" id="KW-1133">Transmembrane helix</keyword>
<comment type="subcellular location">
    <subcellularLocation>
        <location evidence="1">Membrane</location>
        <topology evidence="1">Multi-pass membrane protein</topology>
    </subcellularLocation>
</comment>
<feature type="transmembrane region" description="Helical" evidence="8">
    <location>
        <begin position="340"/>
        <end position="360"/>
    </location>
</feature>
<feature type="transmembrane region" description="Helical" evidence="8">
    <location>
        <begin position="27"/>
        <end position="49"/>
    </location>
</feature>
<proteinExistence type="inferred from homology"/>
<feature type="transmembrane region" description="Helical" evidence="8">
    <location>
        <begin position="413"/>
        <end position="433"/>
    </location>
</feature>
<feature type="transmembrane region" description="Helical" evidence="8">
    <location>
        <begin position="225"/>
        <end position="245"/>
    </location>
</feature>
<evidence type="ECO:0000256" key="8">
    <source>
        <dbReference type="SAM" id="Phobius"/>
    </source>
</evidence>
<dbReference type="GO" id="GO:0015081">
    <property type="term" value="F:sodium ion transmembrane transporter activity"/>
    <property type="evidence" value="ECO:0007669"/>
    <property type="project" value="TreeGrafter"/>
</dbReference>
<feature type="transmembrane region" description="Helical" evidence="8">
    <location>
        <begin position="453"/>
        <end position="474"/>
    </location>
</feature>
<feature type="transmembrane region" description="Helical" evidence="8">
    <location>
        <begin position="61"/>
        <end position="77"/>
    </location>
</feature>
<feature type="transmembrane region" description="Helical" evidence="8">
    <location>
        <begin position="380"/>
        <end position="401"/>
    </location>
</feature>
<sequence length="491" mass="55918">MKIAPTTFLRKPFLFSFLQSLLLRVDILWLQLSYFAILFVLGFFVLANLEPRNPLNRPKNYDLFFTSVSAVTVSSMSTVEMEAFSNTQLFILSILMLLGGEVFTSMLELRIKRFKLVQMTKTQYFNSNSCIDLENDSNSSKNSTDLKQDSMKFLGFVVLIYFLIVHMSAFLLVSLYMALVPSARDVLSKKDLNIPIFSIVTIISTFTNCGYLPTNENMMVFKKDLGLLVILIPLALLGNTLYPVFLRIMLLVVRKVSDKEELEYVLRNHSEMGYNHLLSGFRCWFLGLTSIGFIGIQFVLLMSMEWKSEIMEGLSLLEKVIGSLFQVVNTRHTGESVFDLSLVSPAVIVLFITLMYLPPYTYFLPREDKDNKCNEEQKNGLVGFLLVSPLTFLIIAIMLICITEAENMHKDPLNFSVLNIIFEVISGYGNVGFSLGYSCKRQVQPDGNCKDAWYGFAGRWNNMSKLILIVVMIFGRLKKFHKNGGKAWKLS</sequence>
<feature type="transmembrane region" description="Helical" evidence="8">
    <location>
        <begin position="284"/>
        <end position="302"/>
    </location>
</feature>
<evidence type="ECO:0000256" key="5">
    <source>
        <dbReference type="ARBA" id="ARBA00022989"/>
    </source>
</evidence>
<dbReference type="AlphaFoldDB" id="A0AA38SWX5"/>
<dbReference type="Pfam" id="PF02386">
    <property type="entry name" value="TrkH"/>
    <property type="match status" value="2"/>
</dbReference>
<name>A0AA38SWX5_9ASTR</name>
<dbReference type="GO" id="GO:0005886">
    <property type="term" value="C:plasma membrane"/>
    <property type="evidence" value="ECO:0007669"/>
    <property type="project" value="TreeGrafter"/>
</dbReference>
<keyword evidence="7 8" id="KW-0472">Membrane</keyword>